<proteinExistence type="predicted"/>
<evidence type="ECO:0000313" key="1">
    <source>
        <dbReference type="EMBL" id="KAI3755669.1"/>
    </source>
</evidence>
<evidence type="ECO:0000313" key="2">
    <source>
        <dbReference type="Proteomes" id="UP001056120"/>
    </source>
</evidence>
<reference evidence="2" key="1">
    <citation type="journal article" date="2022" name="Mol. Ecol. Resour.">
        <title>The genomes of chicory, endive, great burdock and yacon provide insights into Asteraceae palaeo-polyploidization history and plant inulin production.</title>
        <authorList>
            <person name="Fan W."/>
            <person name="Wang S."/>
            <person name="Wang H."/>
            <person name="Wang A."/>
            <person name="Jiang F."/>
            <person name="Liu H."/>
            <person name="Zhao H."/>
            <person name="Xu D."/>
            <person name="Zhang Y."/>
        </authorList>
    </citation>
    <scope>NUCLEOTIDE SEQUENCE [LARGE SCALE GENOMIC DNA]</scope>
    <source>
        <strain evidence="2">cv. Yunnan</strain>
    </source>
</reference>
<organism evidence="1 2">
    <name type="scientific">Smallanthus sonchifolius</name>
    <dbReference type="NCBI Taxonomy" id="185202"/>
    <lineage>
        <taxon>Eukaryota</taxon>
        <taxon>Viridiplantae</taxon>
        <taxon>Streptophyta</taxon>
        <taxon>Embryophyta</taxon>
        <taxon>Tracheophyta</taxon>
        <taxon>Spermatophyta</taxon>
        <taxon>Magnoliopsida</taxon>
        <taxon>eudicotyledons</taxon>
        <taxon>Gunneridae</taxon>
        <taxon>Pentapetalae</taxon>
        <taxon>asterids</taxon>
        <taxon>campanulids</taxon>
        <taxon>Asterales</taxon>
        <taxon>Asteraceae</taxon>
        <taxon>Asteroideae</taxon>
        <taxon>Heliantheae alliance</taxon>
        <taxon>Millerieae</taxon>
        <taxon>Smallanthus</taxon>
    </lineage>
</organism>
<reference evidence="1 2" key="2">
    <citation type="journal article" date="2022" name="Mol. Ecol. Resour.">
        <title>The genomes of chicory, endive, great burdock and yacon provide insights into Asteraceae paleo-polyploidization history and plant inulin production.</title>
        <authorList>
            <person name="Fan W."/>
            <person name="Wang S."/>
            <person name="Wang H."/>
            <person name="Wang A."/>
            <person name="Jiang F."/>
            <person name="Liu H."/>
            <person name="Zhao H."/>
            <person name="Xu D."/>
            <person name="Zhang Y."/>
        </authorList>
    </citation>
    <scope>NUCLEOTIDE SEQUENCE [LARGE SCALE GENOMIC DNA]</scope>
    <source>
        <strain evidence="2">cv. Yunnan</strain>
        <tissue evidence="1">Leaves</tissue>
    </source>
</reference>
<keyword evidence="2" id="KW-1185">Reference proteome</keyword>
<dbReference type="Proteomes" id="UP001056120">
    <property type="component" value="Linkage Group LG18"/>
</dbReference>
<protein>
    <submittedName>
        <fullName evidence="1">Uncharacterized protein</fullName>
    </submittedName>
</protein>
<comment type="caution">
    <text evidence="1">The sequence shown here is derived from an EMBL/GenBank/DDBJ whole genome shotgun (WGS) entry which is preliminary data.</text>
</comment>
<name>A0ACB9E9P4_9ASTR</name>
<gene>
    <name evidence="1" type="ORF">L1987_55475</name>
</gene>
<sequence>MKSANQIKKQSIKSPPKTPFFKLNHIFFIFLLSSVVCLCFYTHHLSNFTDYKHRHYIFLFCNGILVFLIFNFHSTNTTSPKENQPVVTYKIKHQPLLLSSNIEQVPAMEEHEVEIEEENDDDDDVENGNWDGVTCYYNDVSIIQDQETEHRVAVVEEHETEESEEIAETEELNNRCSEFIRQMRERMKLESSSDYSRV</sequence>
<accession>A0ACB9E9P4</accession>
<dbReference type="EMBL" id="CM042035">
    <property type="protein sequence ID" value="KAI3755669.1"/>
    <property type="molecule type" value="Genomic_DNA"/>
</dbReference>